<proteinExistence type="predicted"/>
<protein>
    <submittedName>
        <fullName evidence="2">Uncharacterized protein</fullName>
    </submittedName>
</protein>
<comment type="caution">
    <text evidence="2">The sequence shown here is derived from an EMBL/GenBank/DDBJ whole genome shotgun (WGS) entry which is preliminary data.</text>
</comment>
<dbReference type="Proteomes" id="UP000185904">
    <property type="component" value="Unassembled WGS sequence"/>
</dbReference>
<gene>
    <name evidence="2" type="ORF">AYO20_08013</name>
</gene>
<evidence type="ECO:0000313" key="2">
    <source>
        <dbReference type="EMBL" id="OAL32075.1"/>
    </source>
</evidence>
<evidence type="ECO:0000256" key="1">
    <source>
        <dbReference type="SAM" id="MobiDB-lite"/>
    </source>
</evidence>
<dbReference type="RefSeq" id="XP_022497690.1">
    <property type="nucleotide sequence ID" value="XM_022646295.1"/>
</dbReference>
<dbReference type="PANTHER" id="PTHR40788:SF2">
    <property type="entry name" value="CLR5 DOMAIN-CONTAINING PROTEIN"/>
    <property type="match status" value="1"/>
</dbReference>
<sequence>MHVGQTSKLIIPGFLNGYTMYISGESDAGSYGRLVSWDDADDAFMLMQSGLSFSQERSFSFWNVTNVNACRQAELDRLWKVVDEHFQKHTDETLYEIFLSHDGKAREIRRTPEWTPPSKVSQLNNKGKEKEALSDSFSRLNVEPDKPSSFKEPGVFRAPKIKTRGLSPLPDSSEATRALPDDSTPPFPVFTLPRSAYKVFAFLFLTSSSPSHGGEIAWTDFLHTMTSIGFAAEKLYGSVWQFTPQDGLDWENTNTRGIHIHEPHPTPKMGLGTARRVERRLERRYGLSAERFALA</sequence>
<accession>A0A178CT24</accession>
<dbReference type="PANTHER" id="PTHR40788">
    <property type="entry name" value="CLR5 DOMAIN-CONTAINING PROTEIN-RELATED"/>
    <property type="match status" value="1"/>
</dbReference>
<evidence type="ECO:0000313" key="3">
    <source>
        <dbReference type="Proteomes" id="UP000185904"/>
    </source>
</evidence>
<keyword evidence="3" id="KW-1185">Reference proteome</keyword>
<dbReference type="GeneID" id="34591422"/>
<organism evidence="2 3">
    <name type="scientific">Fonsecaea nubica</name>
    <dbReference type="NCBI Taxonomy" id="856822"/>
    <lineage>
        <taxon>Eukaryota</taxon>
        <taxon>Fungi</taxon>
        <taxon>Dikarya</taxon>
        <taxon>Ascomycota</taxon>
        <taxon>Pezizomycotina</taxon>
        <taxon>Eurotiomycetes</taxon>
        <taxon>Chaetothyriomycetidae</taxon>
        <taxon>Chaetothyriales</taxon>
        <taxon>Herpotrichiellaceae</taxon>
        <taxon>Fonsecaea</taxon>
    </lineage>
</organism>
<name>A0A178CT24_9EURO</name>
<feature type="region of interest" description="Disordered" evidence="1">
    <location>
        <begin position="162"/>
        <end position="181"/>
    </location>
</feature>
<dbReference type="AlphaFoldDB" id="A0A178CT24"/>
<dbReference type="EMBL" id="LVCJ01000060">
    <property type="protein sequence ID" value="OAL32075.1"/>
    <property type="molecule type" value="Genomic_DNA"/>
</dbReference>
<reference evidence="2 3" key="1">
    <citation type="submission" date="2016-03" db="EMBL/GenBank/DDBJ databases">
        <title>The draft genome sequence of Fonsecaea nubica causative agent of cutaneous subcutaneous infection in human host.</title>
        <authorList>
            <person name="Costa F."/>
            <person name="Sybren D.H."/>
            <person name="Raittz R.T."/>
            <person name="Weiss V.A."/>
            <person name="Leao A.C."/>
            <person name="Gomes R."/>
            <person name="De Souza E.M."/>
            <person name="Pedrosa F.O."/>
            <person name="Steffens M.B."/>
            <person name="Bombassaro A."/>
            <person name="Tadra-Sfeir M.Z."/>
            <person name="Moreno L.F."/>
            <person name="Najafzadeh M.J."/>
            <person name="Felipe M.S."/>
            <person name="Teixeira M."/>
            <person name="Sun J."/>
            <person name="Xi L."/>
            <person name="Castro M.A."/>
            <person name="Vicente V.A."/>
        </authorList>
    </citation>
    <scope>NUCLEOTIDE SEQUENCE [LARGE SCALE GENOMIC DNA]</scope>
    <source>
        <strain evidence="2 3">CBS 269.64</strain>
    </source>
</reference>
<dbReference type="OrthoDB" id="2922289at2759"/>
<feature type="region of interest" description="Disordered" evidence="1">
    <location>
        <begin position="109"/>
        <end position="154"/>
    </location>
</feature>